<accession>A0A0C9RR83</accession>
<dbReference type="OrthoDB" id="6337346at2759"/>
<dbReference type="KEGG" id="fas:105273325"/>
<proteinExistence type="predicted"/>
<evidence type="ECO:0000256" key="1">
    <source>
        <dbReference type="ARBA" id="ARBA00023157"/>
    </source>
</evidence>
<dbReference type="EMBL" id="GBYB01009801">
    <property type="protein sequence ID" value="JAG79568.1"/>
    <property type="molecule type" value="Transcribed_RNA"/>
</dbReference>
<dbReference type="InterPro" id="IPR000859">
    <property type="entry name" value="CUB_dom"/>
</dbReference>
<dbReference type="AlphaFoldDB" id="A0A0C9RR83"/>
<protein>
    <submittedName>
        <fullName evidence="5">Cubn_5 protein</fullName>
    </submittedName>
</protein>
<sequence length="382" mass="42192">MLGLIFSFVIIITTIVSGEATTWTPSLGDDNTSEIREHRQGRFFPLFSVVRFANSECFGSNSFNGTCFTKRECSKYGGNPSGSCATNLGVCCTFRKTCGATTKINNTYFVNEGYYSAHTGSERCMITVYPCTTNVCQLRIEFLDFNLAQPNASGICDLDFLLVTGSARRVPRICGENVGQHIYVDFNGNNPIAISVITNAAYRFARKWNLRLQQIACDSPWRAPSSCLQYYKSISGTVMSFNYGTTTNSRVPATLPFGTRQLQNLNYKICVRPALGYCTIEWSQPDTTSFTVSGDSGLITGAAGEDFSEEGLDCTHNYVIIPNPSNSTGARYDTDRFCGNGFQTKTSACFILYVVTNPPPNEMIDVENRGFTLNYRQLACEV</sequence>
<dbReference type="Pfam" id="PF26080">
    <property type="entry name" value="CUB_animal"/>
    <property type="match status" value="1"/>
</dbReference>
<keyword evidence="1" id="KW-1015">Disulfide bond</keyword>
<gene>
    <name evidence="5" type="primary">Cubn_5</name>
    <name evidence="7" type="synonym">LOC105273325</name>
    <name evidence="5" type="ORF">g.46098</name>
</gene>
<keyword evidence="6" id="KW-1185">Reference proteome</keyword>
<organism evidence="5">
    <name type="scientific">Fopius arisanus</name>
    <dbReference type="NCBI Taxonomy" id="64838"/>
    <lineage>
        <taxon>Eukaryota</taxon>
        <taxon>Metazoa</taxon>
        <taxon>Ecdysozoa</taxon>
        <taxon>Arthropoda</taxon>
        <taxon>Hexapoda</taxon>
        <taxon>Insecta</taxon>
        <taxon>Pterygota</taxon>
        <taxon>Neoptera</taxon>
        <taxon>Endopterygota</taxon>
        <taxon>Hymenoptera</taxon>
        <taxon>Apocrita</taxon>
        <taxon>Ichneumonoidea</taxon>
        <taxon>Braconidae</taxon>
        <taxon>Opiinae</taxon>
        <taxon>Fopius</taxon>
    </lineage>
</organism>
<evidence type="ECO:0000313" key="5">
    <source>
        <dbReference type="EMBL" id="JAG79568.1"/>
    </source>
</evidence>
<keyword evidence="3" id="KW-0732">Signal</keyword>
<name>A0A0C9RR83_9HYME</name>
<dbReference type="Proteomes" id="UP000694866">
    <property type="component" value="Unplaced"/>
</dbReference>
<dbReference type="Gene3D" id="2.60.120.290">
    <property type="entry name" value="Spermadhesin, CUB domain"/>
    <property type="match status" value="1"/>
</dbReference>
<evidence type="ECO:0000313" key="7">
    <source>
        <dbReference type="RefSeq" id="XP_011313996.1"/>
    </source>
</evidence>
<accession>A0A9R1UB82</accession>
<dbReference type="InterPro" id="IPR058698">
    <property type="entry name" value="CUB_metazoa"/>
</dbReference>
<dbReference type="PANTHER" id="PTHR33236">
    <property type="entry name" value="INTRAFLAGELLAR TRANSPORT PROTEIN 122 FAMILY PROTEIN-RELATED"/>
    <property type="match status" value="1"/>
</dbReference>
<reference evidence="7" key="2">
    <citation type="submission" date="2025-04" db="UniProtKB">
        <authorList>
            <consortium name="RefSeq"/>
        </authorList>
    </citation>
    <scope>IDENTIFICATION</scope>
    <source>
        <strain evidence="7">USDA-PBARC FA_bdor</strain>
        <tissue evidence="7">Whole organism</tissue>
    </source>
</reference>
<dbReference type="InterPro" id="IPR035914">
    <property type="entry name" value="Sperma_CUB_dom_sf"/>
</dbReference>
<evidence type="ECO:0000256" key="2">
    <source>
        <dbReference type="PROSITE-ProRule" id="PRU00059"/>
    </source>
</evidence>
<evidence type="ECO:0000256" key="3">
    <source>
        <dbReference type="SAM" id="SignalP"/>
    </source>
</evidence>
<feature type="domain" description="CUB" evidence="4">
    <location>
        <begin position="98"/>
        <end position="215"/>
    </location>
</feature>
<feature type="signal peptide" evidence="3">
    <location>
        <begin position="1"/>
        <end position="20"/>
    </location>
</feature>
<reference evidence="5" key="1">
    <citation type="submission" date="2015-01" db="EMBL/GenBank/DDBJ databases">
        <title>Transcriptome Assembly of Fopius arisanus.</title>
        <authorList>
            <person name="Geib S."/>
        </authorList>
    </citation>
    <scope>NUCLEOTIDE SEQUENCE</scope>
</reference>
<feature type="chain" id="PRO_5044541784" evidence="3">
    <location>
        <begin position="21"/>
        <end position="382"/>
    </location>
</feature>
<dbReference type="GeneID" id="105273325"/>
<dbReference type="PANTHER" id="PTHR33236:SF5">
    <property type="entry name" value="CUB DOMAIN-CONTAINING PROTEIN"/>
    <property type="match status" value="1"/>
</dbReference>
<comment type="caution">
    <text evidence="2">Lacks conserved residue(s) required for the propagation of feature annotation.</text>
</comment>
<evidence type="ECO:0000259" key="4">
    <source>
        <dbReference type="PROSITE" id="PS01180"/>
    </source>
</evidence>
<dbReference type="SUPFAM" id="SSF49854">
    <property type="entry name" value="Spermadhesin, CUB domain"/>
    <property type="match status" value="1"/>
</dbReference>
<evidence type="ECO:0000313" key="6">
    <source>
        <dbReference type="Proteomes" id="UP000694866"/>
    </source>
</evidence>
<dbReference type="RefSeq" id="XP_011313996.1">
    <property type="nucleotide sequence ID" value="XM_011315694.1"/>
</dbReference>
<dbReference type="PROSITE" id="PS01180">
    <property type="entry name" value="CUB"/>
    <property type="match status" value="1"/>
</dbReference>